<feature type="domain" description="Band 7" evidence="3">
    <location>
        <begin position="15"/>
        <end position="174"/>
    </location>
</feature>
<evidence type="ECO:0000256" key="2">
    <source>
        <dbReference type="SAM" id="SignalP"/>
    </source>
</evidence>
<feature type="signal peptide" evidence="2">
    <location>
        <begin position="1"/>
        <end position="18"/>
    </location>
</feature>
<dbReference type="SMART" id="SM00244">
    <property type="entry name" value="PHB"/>
    <property type="match status" value="1"/>
</dbReference>
<dbReference type="EMBL" id="VBOV01000088">
    <property type="protein sequence ID" value="TMQ60001.1"/>
    <property type="molecule type" value="Genomic_DNA"/>
</dbReference>
<reference evidence="4 5" key="1">
    <citation type="journal article" date="2019" name="Nat. Microbiol.">
        <title>Mediterranean grassland soil C-N compound turnover is dependent on rainfall and depth, and is mediated by genomically divergent microorganisms.</title>
        <authorList>
            <person name="Diamond S."/>
            <person name="Andeer P.F."/>
            <person name="Li Z."/>
            <person name="Crits-Christoph A."/>
            <person name="Burstein D."/>
            <person name="Anantharaman K."/>
            <person name="Lane K.R."/>
            <person name="Thomas B.C."/>
            <person name="Pan C."/>
            <person name="Northen T.R."/>
            <person name="Banfield J.F."/>
        </authorList>
    </citation>
    <scope>NUCLEOTIDE SEQUENCE [LARGE SCALE GENOMIC DNA]</scope>
    <source>
        <strain evidence="4">WS_5</strain>
    </source>
</reference>
<evidence type="ECO:0000313" key="4">
    <source>
        <dbReference type="EMBL" id="TMQ60001.1"/>
    </source>
</evidence>
<comment type="caution">
    <text evidence="4">The sequence shown here is derived from an EMBL/GenBank/DDBJ whole genome shotgun (WGS) entry which is preliminary data.</text>
</comment>
<dbReference type="SUPFAM" id="SSF117892">
    <property type="entry name" value="Band 7/SPFH domain"/>
    <property type="match status" value="1"/>
</dbReference>
<dbReference type="InterPro" id="IPR000163">
    <property type="entry name" value="Prohibitin"/>
</dbReference>
<dbReference type="PROSITE" id="PS51257">
    <property type="entry name" value="PROKAR_LIPOPROTEIN"/>
    <property type="match status" value="1"/>
</dbReference>
<accession>A0A538T8N9</accession>
<evidence type="ECO:0000313" key="5">
    <source>
        <dbReference type="Proteomes" id="UP000320913"/>
    </source>
</evidence>
<feature type="region of interest" description="Disordered" evidence="1">
    <location>
        <begin position="172"/>
        <end position="231"/>
    </location>
</feature>
<gene>
    <name evidence="4" type="ORF">E6K75_03420</name>
</gene>
<sequence>MKRVAGFLLVVVLGTGCAAVPPQHVGVLESFGKVYDTTWGPGLHPWAPWFGVHRINCRTLQTEEQTTTPTGEGLLVGLDVSLVYHANPDKAAETFSRYGGLSGLEANVLTPEFRSTIRDVTAGFNAVDLYSGRRQEVSATMVNELRKRLEGRGITVEAVLLRNVQIRSARHRRLPADRHGRDHSRAPHVEGNRGDREAGRIHQFQVHRDRREERPAAHHEPVGVPLPFLGAPPTNRAVRRVRSCPFRREIEKNETVQRRKLPVIEKGDEPMGRVGHEVGHGHLTREQKRDEVGQEADHDQGSSHHFDPAREPGELWKSERHALTARLHEPAQDLLSSVAEEEKPDHDP</sequence>
<name>A0A538T8N9_UNCEI</name>
<evidence type="ECO:0000259" key="3">
    <source>
        <dbReference type="SMART" id="SM00244"/>
    </source>
</evidence>
<dbReference type="InterPro" id="IPR001107">
    <property type="entry name" value="Band_7"/>
</dbReference>
<dbReference type="PANTHER" id="PTHR23222:SF0">
    <property type="entry name" value="PROHIBITIN 1"/>
    <property type="match status" value="1"/>
</dbReference>
<protein>
    <recommendedName>
        <fullName evidence="3">Band 7 domain-containing protein</fullName>
    </recommendedName>
</protein>
<feature type="compositionally biased region" description="Basic and acidic residues" evidence="1">
    <location>
        <begin position="174"/>
        <end position="221"/>
    </location>
</feature>
<feature type="chain" id="PRO_5021860984" description="Band 7 domain-containing protein" evidence="2">
    <location>
        <begin position="19"/>
        <end position="348"/>
    </location>
</feature>
<dbReference type="Proteomes" id="UP000320913">
    <property type="component" value="Unassembled WGS sequence"/>
</dbReference>
<feature type="compositionally biased region" description="Basic and acidic residues" evidence="1">
    <location>
        <begin position="267"/>
        <end position="331"/>
    </location>
</feature>
<dbReference type="GO" id="GO:0016020">
    <property type="term" value="C:membrane"/>
    <property type="evidence" value="ECO:0007669"/>
    <property type="project" value="InterPro"/>
</dbReference>
<dbReference type="Pfam" id="PF01145">
    <property type="entry name" value="Band_7"/>
    <property type="match status" value="1"/>
</dbReference>
<organism evidence="4 5">
    <name type="scientific">Eiseniibacteriota bacterium</name>
    <dbReference type="NCBI Taxonomy" id="2212470"/>
    <lineage>
        <taxon>Bacteria</taxon>
        <taxon>Candidatus Eiseniibacteriota</taxon>
    </lineage>
</organism>
<evidence type="ECO:0000256" key="1">
    <source>
        <dbReference type="SAM" id="MobiDB-lite"/>
    </source>
</evidence>
<proteinExistence type="predicted"/>
<keyword evidence="2" id="KW-0732">Signal</keyword>
<dbReference type="InterPro" id="IPR036013">
    <property type="entry name" value="Band_7/SPFH_dom_sf"/>
</dbReference>
<dbReference type="Gene3D" id="3.30.479.30">
    <property type="entry name" value="Band 7 domain"/>
    <property type="match status" value="1"/>
</dbReference>
<feature type="region of interest" description="Disordered" evidence="1">
    <location>
        <begin position="267"/>
        <end position="348"/>
    </location>
</feature>
<dbReference type="PANTHER" id="PTHR23222">
    <property type="entry name" value="PROHIBITIN"/>
    <property type="match status" value="1"/>
</dbReference>
<dbReference type="AlphaFoldDB" id="A0A538T8N9"/>